<accession>A0A7R9HLF2</accession>
<gene>
    <name evidence="1" type="ORF">TMSB3V08_LOCUS1445</name>
</gene>
<reference evidence="1" key="1">
    <citation type="submission" date="2020-11" db="EMBL/GenBank/DDBJ databases">
        <authorList>
            <person name="Tran Van P."/>
        </authorList>
    </citation>
    <scope>NUCLEOTIDE SEQUENCE</scope>
</reference>
<proteinExistence type="predicted"/>
<sequence length="218" mass="24418">MGMAPFQAILLKKSCAESNYQIANPRYVAPPKFHLPFNHRQLDWDDFHWLRKKGDQVKQTYRSKVRRAHVDDARDYWSTILSSATDSLLLSSVTTLPRTIFSEWGCLGERITSLRYSSEVPREMEPVCSVLSEFGGFRSIPVKEHSIACPGKLARDAGFSTSPIITTSSRAKLVPTFTVFLISFSASPVICPIPTATPFLLPSPLSPITVTFRLPRIS</sequence>
<dbReference type="AlphaFoldDB" id="A0A7R9HLF2"/>
<organism evidence="1">
    <name type="scientific">Timema monikensis</name>
    <dbReference type="NCBI Taxonomy" id="170555"/>
    <lineage>
        <taxon>Eukaryota</taxon>
        <taxon>Metazoa</taxon>
        <taxon>Ecdysozoa</taxon>
        <taxon>Arthropoda</taxon>
        <taxon>Hexapoda</taxon>
        <taxon>Insecta</taxon>
        <taxon>Pterygota</taxon>
        <taxon>Neoptera</taxon>
        <taxon>Polyneoptera</taxon>
        <taxon>Phasmatodea</taxon>
        <taxon>Timematodea</taxon>
        <taxon>Timematoidea</taxon>
        <taxon>Timematidae</taxon>
        <taxon>Timema</taxon>
    </lineage>
</organism>
<dbReference type="EMBL" id="OB792797">
    <property type="protein sequence ID" value="CAD7424502.1"/>
    <property type="molecule type" value="Genomic_DNA"/>
</dbReference>
<evidence type="ECO:0000313" key="1">
    <source>
        <dbReference type="EMBL" id="CAD7424502.1"/>
    </source>
</evidence>
<protein>
    <submittedName>
        <fullName evidence="1">Uncharacterized protein</fullName>
    </submittedName>
</protein>
<name>A0A7R9HLF2_9NEOP</name>